<name>A0A9N7YRC1_PLEPL</name>
<protein>
    <submittedName>
        <fullName evidence="2">Uncharacterized protein</fullName>
    </submittedName>
</protein>
<feature type="compositionally biased region" description="Basic and acidic residues" evidence="1">
    <location>
        <begin position="55"/>
        <end position="67"/>
    </location>
</feature>
<evidence type="ECO:0000313" key="2">
    <source>
        <dbReference type="EMBL" id="CAB1441520.1"/>
    </source>
</evidence>
<keyword evidence="3" id="KW-1185">Reference proteome</keyword>
<accession>A0A9N7YRC1</accession>
<feature type="region of interest" description="Disordered" evidence="1">
    <location>
        <begin position="1"/>
        <end position="38"/>
    </location>
</feature>
<sequence>MGQKSMAFNPVFHLKSASNRSTENSSVDKEGPPATFGEAILLNSQFTFDSLHPVQRADSEPLHRSDTPKASPPLKLYRKWTVPLRREERPPMQWEQTPPPQRYGQPAGRRRALPRHLSR</sequence>
<feature type="compositionally biased region" description="Basic residues" evidence="1">
    <location>
        <begin position="108"/>
        <end position="119"/>
    </location>
</feature>
<evidence type="ECO:0000256" key="1">
    <source>
        <dbReference type="SAM" id="MobiDB-lite"/>
    </source>
</evidence>
<comment type="caution">
    <text evidence="2">The sequence shown here is derived from an EMBL/GenBank/DDBJ whole genome shotgun (WGS) entry which is preliminary data.</text>
</comment>
<dbReference type="EMBL" id="CADEAL010002661">
    <property type="protein sequence ID" value="CAB1441520.1"/>
    <property type="molecule type" value="Genomic_DNA"/>
</dbReference>
<feature type="region of interest" description="Disordered" evidence="1">
    <location>
        <begin position="52"/>
        <end position="119"/>
    </location>
</feature>
<gene>
    <name evidence="2" type="ORF">PLEPLA_LOCUS29284</name>
</gene>
<reference evidence="2" key="1">
    <citation type="submission" date="2020-03" db="EMBL/GenBank/DDBJ databases">
        <authorList>
            <person name="Weist P."/>
        </authorList>
    </citation>
    <scope>NUCLEOTIDE SEQUENCE</scope>
</reference>
<organism evidence="2 3">
    <name type="scientific">Pleuronectes platessa</name>
    <name type="common">European plaice</name>
    <dbReference type="NCBI Taxonomy" id="8262"/>
    <lineage>
        <taxon>Eukaryota</taxon>
        <taxon>Metazoa</taxon>
        <taxon>Chordata</taxon>
        <taxon>Craniata</taxon>
        <taxon>Vertebrata</taxon>
        <taxon>Euteleostomi</taxon>
        <taxon>Actinopterygii</taxon>
        <taxon>Neopterygii</taxon>
        <taxon>Teleostei</taxon>
        <taxon>Neoteleostei</taxon>
        <taxon>Acanthomorphata</taxon>
        <taxon>Carangaria</taxon>
        <taxon>Pleuronectiformes</taxon>
        <taxon>Pleuronectoidei</taxon>
        <taxon>Pleuronectidae</taxon>
        <taxon>Pleuronectes</taxon>
    </lineage>
</organism>
<proteinExistence type="predicted"/>
<dbReference type="AlphaFoldDB" id="A0A9N7YRC1"/>
<feature type="compositionally biased region" description="Polar residues" evidence="1">
    <location>
        <begin position="16"/>
        <end position="25"/>
    </location>
</feature>
<evidence type="ECO:0000313" key="3">
    <source>
        <dbReference type="Proteomes" id="UP001153269"/>
    </source>
</evidence>
<dbReference type="Proteomes" id="UP001153269">
    <property type="component" value="Unassembled WGS sequence"/>
</dbReference>